<keyword evidence="2" id="KW-0479">Metal-binding</keyword>
<gene>
    <name evidence="8" type="ORF">EDC62_2156</name>
</gene>
<dbReference type="InterPro" id="IPR006058">
    <property type="entry name" value="2Fe2S_fd_BS"/>
</dbReference>
<evidence type="ECO:0000313" key="8">
    <source>
        <dbReference type="EMBL" id="RPE65030.1"/>
    </source>
</evidence>
<dbReference type="EMBL" id="RKQL01000005">
    <property type="protein sequence ID" value="RPE65030.1"/>
    <property type="molecule type" value="Genomic_DNA"/>
</dbReference>
<dbReference type="Pfam" id="PF03450">
    <property type="entry name" value="CO_deh_flav_C"/>
    <property type="match status" value="1"/>
</dbReference>
<dbReference type="InterPro" id="IPR014307">
    <property type="entry name" value="Xanthine_DH_ssu"/>
</dbReference>
<dbReference type="Gene3D" id="3.30.43.10">
    <property type="entry name" value="Uridine Diphospho-n-acetylenolpyruvylglucosamine Reductase, domain 2"/>
    <property type="match status" value="1"/>
</dbReference>
<dbReference type="InterPro" id="IPR016169">
    <property type="entry name" value="FAD-bd_PCMH_sub2"/>
</dbReference>
<dbReference type="AlphaFoldDB" id="A0A3N4UTP2"/>
<dbReference type="InterPro" id="IPR036683">
    <property type="entry name" value="CO_DH_flav_C_dom_sf"/>
</dbReference>
<evidence type="ECO:0000256" key="5">
    <source>
        <dbReference type="ARBA" id="ARBA00023004"/>
    </source>
</evidence>
<dbReference type="Pfam" id="PF00941">
    <property type="entry name" value="FAD_binding_5"/>
    <property type="match status" value="1"/>
</dbReference>
<dbReference type="RefSeq" id="WP_124223531.1">
    <property type="nucleotide sequence ID" value="NZ_RKQL01000005.1"/>
</dbReference>
<dbReference type="InterPro" id="IPR002346">
    <property type="entry name" value="Mopterin_DH_FAD-bd"/>
</dbReference>
<keyword evidence="4" id="KW-0560">Oxidoreductase</keyword>
<evidence type="ECO:0000256" key="1">
    <source>
        <dbReference type="ARBA" id="ARBA00022630"/>
    </source>
</evidence>
<feature type="domain" description="2Fe-2S ferredoxin-type" evidence="6">
    <location>
        <begin position="6"/>
        <end position="93"/>
    </location>
</feature>
<dbReference type="NCBIfam" id="TIGR02963">
    <property type="entry name" value="xanthine_xdhA"/>
    <property type="match status" value="1"/>
</dbReference>
<dbReference type="GO" id="GO:0005506">
    <property type="term" value="F:iron ion binding"/>
    <property type="evidence" value="ECO:0007669"/>
    <property type="project" value="InterPro"/>
</dbReference>
<reference evidence="8 9" key="1">
    <citation type="submission" date="2018-11" db="EMBL/GenBank/DDBJ databases">
        <title>Genomic Encyclopedia of Type Strains, Phase IV (KMG-IV): sequencing the most valuable type-strain genomes for metagenomic binning, comparative biology and taxonomic classification.</title>
        <authorList>
            <person name="Goeker M."/>
        </authorList>
    </citation>
    <scope>NUCLEOTIDE SEQUENCE [LARGE SCALE GENOMIC DNA]</scope>
    <source>
        <strain evidence="8 9">DSM 101684</strain>
    </source>
</reference>
<dbReference type="Pfam" id="PF01799">
    <property type="entry name" value="Fer2_2"/>
    <property type="match status" value="1"/>
</dbReference>
<dbReference type="SUPFAM" id="SSF56176">
    <property type="entry name" value="FAD-binding/transporter-associated domain-like"/>
    <property type="match status" value="1"/>
</dbReference>
<dbReference type="CDD" id="cd00207">
    <property type="entry name" value="fer2"/>
    <property type="match status" value="1"/>
</dbReference>
<dbReference type="PANTHER" id="PTHR45444:SF3">
    <property type="entry name" value="XANTHINE DEHYDROGENASE"/>
    <property type="match status" value="1"/>
</dbReference>
<dbReference type="PROSITE" id="PS51085">
    <property type="entry name" value="2FE2S_FER_2"/>
    <property type="match status" value="1"/>
</dbReference>
<dbReference type="InterPro" id="IPR012675">
    <property type="entry name" value="Beta-grasp_dom_sf"/>
</dbReference>
<comment type="caution">
    <text evidence="8">The sequence shown here is derived from an EMBL/GenBank/DDBJ whole genome shotgun (WGS) entry which is preliminary data.</text>
</comment>
<dbReference type="Pfam" id="PF00111">
    <property type="entry name" value="Fer2"/>
    <property type="match status" value="1"/>
</dbReference>
<evidence type="ECO:0000256" key="4">
    <source>
        <dbReference type="ARBA" id="ARBA00023002"/>
    </source>
</evidence>
<dbReference type="Gene3D" id="1.10.150.120">
    <property type="entry name" value="[2Fe-2S]-binding domain"/>
    <property type="match status" value="1"/>
</dbReference>
<organism evidence="8 9">
    <name type="scientific">Tibeticola sediminis</name>
    <dbReference type="NCBI Taxonomy" id="1917811"/>
    <lineage>
        <taxon>Bacteria</taxon>
        <taxon>Pseudomonadati</taxon>
        <taxon>Pseudomonadota</taxon>
        <taxon>Betaproteobacteria</taxon>
        <taxon>Burkholderiales</taxon>
        <taxon>Comamonadaceae</taxon>
        <taxon>Tibeticola</taxon>
    </lineage>
</organism>
<dbReference type="Gene3D" id="3.30.465.10">
    <property type="match status" value="1"/>
</dbReference>
<dbReference type="SUPFAM" id="SSF47741">
    <property type="entry name" value="CO dehydrogenase ISP C-domain like"/>
    <property type="match status" value="1"/>
</dbReference>
<dbReference type="InterPro" id="IPR036884">
    <property type="entry name" value="2Fe-2S-bd_dom_sf"/>
</dbReference>
<dbReference type="InterPro" id="IPR016208">
    <property type="entry name" value="Ald_Oxase/xanthine_DH-like"/>
</dbReference>
<evidence type="ECO:0000256" key="3">
    <source>
        <dbReference type="ARBA" id="ARBA00022827"/>
    </source>
</evidence>
<evidence type="ECO:0000256" key="2">
    <source>
        <dbReference type="ARBA" id="ARBA00022723"/>
    </source>
</evidence>
<dbReference type="InterPro" id="IPR002888">
    <property type="entry name" value="2Fe-2S-bd"/>
</dbReference>
<evidence type="ECO:0000259" key="7">
    <source>
        <dbReference type="PROSITE" id="PS51387"/>
    </source>
</evidence>
<dbReference type="SUPFAM" id="SSF54292">
    <property type="entry name" value="2Fe-2S ferredoxin-like"/>
    <property type="match status" value="1"/>
</dbReference>
<sequence>MPEVTNTVRFVLDGRIVEARGVRRTTTVLDYLREHLHRTGTKEGCAEGDCGACVVLVGELTEDGQRVRYAPVNSCLQLLPTLDGKSLKTVESLQGADGRLHPVQEAMVACHGSQCGFCTPGIVMSLAGLLQSVAQPGRAEVNDALSGNLCRCTGYRPIVDAALQAAQAPAEALRIDDAADLPLLQQIRRATEPTYSLEGEIVVQPVLRTKKGSEFVAPATVEELADYLVKNPDATLLAGSTEIGLKVNKAFLRPARIAYLGHVAELRRVQTTPEAWQIGAAVPLAEVQTLLADAYPDFAEVLRRFGSPPIRSTATLAGNIANGSPIGDSMPCLMALDATLLLRRGRQTRRLPLTQFYTGQKRTVLESGEFIEAVVVPRPRAGEVFRAHKVSKRFEQDISATLFALRYRLVEGRFADVRVACNGLAPAPCRVPLIEAVLEGRAPADVTAAELDAAVAAGFTPRDGLRASWHYRALLARNLVLQFVEDAAGVEETAR</sequence>
<dbReference type="Proteomes" id="UP000272193">
    <property type="component" value="Unassembled WGS sequence"/>
</dbReference>
<dbReference type="InterPro" id="IPR036010">
    <property type="entry name" value="2Fe-2S_ferredoxin-like_sf"/>
</dbReference>
<evidence type="ECO:0000313" key="9">
    <source>
        <dbReference type="Proteomes" id="UP000272193"/>
    </source>
</evidence>
<keyword evidence="5" id="KW-0408">Iron</keyword>
<dbReference type="GO" id="GO:0071949">
    <property type="term" value="F:FAD binding"/>
    <property type="evidence" value="ECO:0007669"/>
    <property type="project" value="InterPro"/>
</dbReference>
<dbReference type="PANTHER" id="PTHR45444">
    <property type="entry name" value="XANTHINE DEHYDROGENASE"/>
    <property type="match status" value="1"/>
</dbReference>
<dbReference type="OrthoDB" id="9179439at2"/>
<dbReference type="GO" id="GO:0051537">
    <property type="term" value="F:2 iron, 2 sulfur cluster binding"/>
    <property type="evidence" value="ECO:0007669"/>
    <property type="project" value="InterPro"/>
</dbReference>
<dbReference type="SMART" id="SM01092">
    <property type="entry name" value="CO_deh_flav_C"/>
    <property type="match status" value="1"/>
</dbReference>
<dbReference type="Gene3D" id="3.30.390.50">
    <property type="entry name" value="CO dehydrogenase flavoprotein, C-terminal domain"/>
    <property type="match status" value="1"/>
</dbReference>
<dbReference type="GO" id="GO:0004854">
    <property type="term" value="F:xanthine dehydrogenase activity"/>
    <property type="evidence" value="ECO:0007669"/>
    <property type="project" value="InterPro"/>
</dbReference>
<dbReference type="InterPro" id="IPR036318">
    <property type="entry name" value="FAD-bd_PCMH-like_sf"/>
</dbReference>
<feature type="domain" description="FAD-binding PCMH-type" evidence="7">
    <location>
        <begin position="208"/>
        <end position="381"/>
    </location>
</feature>
<keyword evidence="3" id="KW-0274">FAD</keyword>
<dbReference type="InterPro" id="IPR001041">
    <property type="entry name" value="2Fe-2S_ferredoxin-type"/>
</dbReference>
<accession>A0A3N4UTP2</accession>
<dbReference type="PROSITE" id="PS00197">
    <property type="entry name" value="2FE2S_FER_1"/>
    <property type="match status" value="1"/>
</dbReference>
<dbReference type="SUPFAM" id="SSF55447">
    <property type="entry name" value="CO dehydrogenase flavoprotein C-terminal domain-like"/>
    <property type="match status" value="1"/>
</dbReference>
<dbReference type="Gene3D" id="3.10.20.30">
    <property type="match status" value="1"/>
</dbReference>
<dbReference type="InterPro" id="IPR005107">
    <property type="entry name" value="CO_DH_flav_C"/>
</dbReference>
<dbReference type="PIRSF" id="PIRSF036557">
    <property type="entry name" value="XdhA_RC"/>
    <property type="match status" value="1"/>
</dbReference>
<dbReference type="InterPro" id="IPR016166">
    <property type="entry name" value="FAD-bd_PCMH"/>
</dbReference>
<evidence type="ECO:0000259" key="6">
    <source>
        <dbReference type="PROSITE" id="PS51085"/>
    </source>
</evidence>
<keyword evidence="9" id="KW-1185">Reference proteome</keyword>
<proteinExistence type="predicted"/>
<dbReference type="InterPro" id="IPR016167">
    <property type="entry name" value="FAD-bd_PCMH_sub1"/>
</dbReference>
<name>A0A3N4UTP2_9BURK</name>
<protein>
    <submittedName>
        <fullName evidence="8">Xanthine dehydrogenase small subunit</fullName>
    </submittedName>
</protein>
<dbReference type="PROSITE" id="PS51387">
    <property type="entry name" value="FAD_PCMH"/>
    <property type="match status" value="1"/>
</dbReference>
<keyword evidence="1" id="KW-0285">Flavoprotein</keyword>
<dbReference type="InterPro" id="IPR012175">
    <property type="entry name" value="Xanth_DH_ssu_bac"/>
</dbReference>